<feature type="region of interest" description="Disordered" evidence="1">
    <location>
        <begin position="1"/>
        <end position="65"/>
    </location>
</feature>
<feature type="compositionally biased region" description="Polar residues" evidence="1">
    <location>
        <begin position="34"/>
        <end position="65"/>
    </location>
</feature>
<sequence>MTGPAPAVEPAVTTKAADPAATSSSGDPTTSSSIVDPTTSSGVADPTTNPSAAVTSSAPETSITSTKTMMQTVNVDVTVTVPIVQTETTTTTVTSQNLLTCLSTAIKAKVQASAGPIVGGGQGSGVGVSAGLDIPPIPTGFPFGFGKRASDPKYGLKPVCLPDIWSEKEIQQACECLALPPAACTTTVTAVNIPRPTAAPQLPVAGVAGAAGLAGKSGGKGGSGGLGGLTGGLGGVSGVLGGILRRINGDDERCATVTSTMTASKTVTVTTVSTATKVETAYATSTSIVPNGLAYKNFSHPFVATDPANDKFTSSFFKKRTPIAQGTLNSLSFSTPDWPSTDDFSATGNGRLSIPGLAGDVETTLDTAFMIQAFFIATLSGEYTFASPGDNIDNWGMLWLGEPAYCDWDDANAAFFASRTSSADPVSGTTTLTLTEGDAVPLTWLWGNGGGAARSYLSIRLPDGTVVDDGDMSAYFVRACNDGVFI</sequence>
<protein>
    <submittedName>
        <fullName evidence="3">GLEYA domain-containing protein</fullName>
    </submittedName>
</protein>
<dbReference type="Gene3D" id="2.60.120.1560">
    <property type="match status" value="1"/>
</dbReference>
<evidence type="ECO:0000259" key="2">
    <source>
        <dbReference type="Pfam" id="PF10528"/>
    </source>
</evidence>
<evidence type="ECO:0000256" key="1">
    <source>
        <dbReference type="SAM" id="MobiDB-lite"/>
    </source>
</evidence>
<reference evidence="3 4" key="1">
    <citation type="journal article" date="2024" name="IMA Fungus">
        <title>Apiospora arundinis, a panoply of carbohydrate-active enzymes and secondary metabolites.</title>
        <authorList>
            <person name="Sorensen T."/>
            <person name="Petersen C."/>
            <person name="Muurmann A.T."/>
            <person name="Christiansen J.V."/>
            <person name="Brundto M.L."/>
            <person name="Overgaard C.K."/>
            <person name="Boysen A.T."/>
            <person name="Wollenberg R.D."/>
            <person name="Larsen T.O."/>
            <person name="Sorensen J.L."/>
            <person name="Nielsen K.L."/>
            <person name="Sondergaard T.E."/>
        </authorList>
    </citation>
    <scope>NUCLEOTIDE SEQUENCE [LARGE SCALE GENOMIC DNA]</scope>
    <source>
        <strain evidence="3 4">AAU 773</strain>
    </source>
</reference>
<name>A0ABR2JCV8_9PEZI</name>
<dbReference type="Pfam" id="PF10528">
    <property type="entry name" value="GLEYA"/>
    <property type="match status" value="1"/>
</dbReference>
<gene>
    <name evidence="3" type="ORF">PGQ11_005519</name>
</gene>
<dbReference type="EMBL" id="JAPCWZ010000003">
    <property type="protein sequence ID" value="KAK8875005.1"/>
    <property type="molecule type" value="Genomic_DNA"/>
</dbReference>
<dbReference type="Proteomes" id="UP001390339">
    <property type="component" value="Unassembled WGS sequence"/>
</dbReference>
<accession>A0ABR2JCV8</accession>
<comment type="caution">
    <text evidence="3">The sequence shown here is derived from an EMBL/GenBank/DDBJ whole genome shotgun (WGS) entry which is preliminary data.</text>
</comment>
<feature type="domain" description="GLEYA adhesin" evidence="2">
    <location>
        <begin position="368"/>
        <end position="459"/>
    </location>
</feature>
<evidence type="ECO:0000313" key="3">
    <source>
        <dbReference type="EMBL" id="KAK8875005.1"/>
    </source>
</evidence>
<evidence type="ECO:0000313" key="4">
    <source>
        <dbReference type="Proteomes" id="UP001390339"/>
    </source>
</evidence>
<feature type="compositionally biased region" description="Low complexity" evidence="1">
    <location>
        <begin position="22"/>
        <end position="33"/>
    </location>
</feature>
<organism evidence="3 4">
    <name type="scientific">Apiospora arundinis</name>
    <dbReference type="NCBI Taxonomy" id="335852"/>
    <lineage>
        <taxon>Eukaryota</taxon>
        <taxon>Fungi</taxon>
        <taxon>Dikarya</taxon>
        <taxon>Ascomycota</taxon>
        <taxon>Pezizomycotina</taxon>
        <taxon>Sordariomycetes</taxon>
        <taxon>Xylariomycetidae</taxon>
        <taxon>Amphisphaeriales</taxon>
        <taxon>Apiosporaceae</taxon>
        <taxon>Apiospora</taxon>
    </lineage>
</organism>
<dbReference type="InterPro" id="IPR018871">
    <property type="entry name" value="GLEYA_adhesin_domain"/>
</dbReference>
<keyword evidence="4" id="KW-1185">Reference proteome</keyword>
<proteinExistence type="predicted"/>